<dbReference type="EMBL" id="CAKJTI010000022">
    <property type="protein sequence ID" value="CAG9614128.1"/>
    <property type="molecule type" value="Genomic_DNA"/>
</dbReference>
<evidence type="ECO:0000313" key="2">
    <source>
        <dbReference type="EMBL" id="CAG9614128.1"/>
    </source>
</evidence>
<dbReference type="RefSeq" id="WP_230576132.1">
    <property type="nucleotide sequence ID" value="NZ_CAKJTI010000022.1"/>
</dbReference>
<name>A0ABM8YEJ3_9BACI</name>
<proteinExistence type="predicted"/>
<evidence type="ECO:0008006" key="4">
    <source>
        <dbReference type="Google" id="ProtNLM"/>
    </source>
</evidence>
<dbReference type="Proteomes" id="UP000789423">
    <property type="component" value="Unassembled WGS sequence"/>
</dbReference>
<gene>
    <name evidence="2" type="ORF">BACCIP111899_03355</name>
</gene>
<evidence type="ECO:0000313" key="3">
    <source>
        <dbReference type="Proteomes" id="UP000789423"/>
    </source>
</evidence>
<sequence length="84" mass="8714">MKKIGLLITGLAITSALTISLNTFTESNSQALNRGDGGGAPAFSLGDYGDIIKQDGHVDLPAPEFNRGDGGGIIISESEHGVEW</sequence>
<comment type="caution">
    <text evidence="2">The sequence shown here is derived from an EMBL/GenBank/DDBJ whole genome shotgun (WGS) entry which is preliminary data.</text>
</comment>
<accession>A0ABM8YEJ3</accession>
<reference evidence="2 3" key="1">
    <citation type="submission" date="2021-10" db="EMBL/GenBank/DDBJ databases">
        <authorList>
            <person name="Criscuolo A."/>
        </authorList>
    </citation>
    <scope>NUCLEOTIDE SEQUENCE [LARGE SCALE GENOMIC DNA]</scope>
    <source>
        <strain evidence="3">CIP 111899</strain>
    </source>
</reference>
<evidence type="ECO:0000256" key="1">
    <source>
        <dbReference type="SAM" id="SignalP"/>
    </source>
</evidence>
<keyword evidence="3" id="KW-1185">Reference proteome</keyword>
<protein>
    <recommendedName>
        <fullName evidence="4">Phr family secreted Rap phosphatase inhibitor</fullName>
    </recommendedName>
</protein>
<feature type="signal peptide" evidence="1">
    <location>
        <begin position="1"/>
        <end position="18"/>
    </location>
</feature>
<keyword evidence="1" id="KW-0732">Signal</keyword>
<feature type="chain" id="PRO_5046494679" description="Phr family secreted Rap phosphatase inhibitor" evidence="1">
    <location>
        <begin position="19"/>
        <end position="84"/>
    </location>
</feature>
<organism evidence="2 3">
    <name type="scientific">Bacillus rhizoplanae</name>
    <dbReference type="NCBI Taxonomy" id="2880966"/>
    <lineage>
        <taxon>Bacteria</taxon>
        <taxon>Bacillati</taxon>
        <taxon>Bacillota</taxon>
        <taxon>Bacilli</taxon>
        <taxon>Bacillales</taxon>
        <taxon>Bacillaceae</taxon>
        <taxon>Bacillus</taxon>
    </lineage>
</organism>